<gene>
    <name evidence="2" type="ORF">A8926_0333</name>
</gene>
<feature type="region of interest" description="Disordered" evidence="1">
    <location>
        <begin position="1"/>
        <end position="37"/>
    </location>
</feature>
<evidence type="ECO:0000313" key="2">
    <source>
        <dbReference type="EMBL" id="PKW12842.1"/>
    </source>
</evidence>
<keyword evidence="3" id="KW-1185">Reference proteome</keyword>
<feature type="compositionally biased region" description="Basic residues" evidence="1">
    <location>
        <begin position="7"/>
        <end position="17"/>
    </location>
</feature>
<evidence type="ECO:0000256" key="1">
    <source>
        <dbReference type="SAM" id="MobiDB-lite"/>
    </source>
</evidence>
<dbReference type="AlphaFoldDB" id="A0A2N3XQD4"/>
<accession>A0A2N3XQD4</accession>
<proteinExistence type="predicted"/>
<organism evidence="2 3">
    <name type="scientific">Saccharopolyspora spinosa</name>
    <dbReference type="NCBI Taxonomy" id="60894"/>
    <lineage>
        <taxon>Bacteria</taxon>
        <taxon>Bacillati</taxon>
        <taxon>Actinomycetota</taxon>
        <taxon>Actinomycetes</taxon>
        <taxon>Pseudonocardiales</taxon>
        <taxon>Pseudonocardiaceae</taxon>
        <taxon>Saccharopolyspora</taxon>
    </lineage>
</organism>
<name>A0A2N3XQD4_SACSN</name>
<evidence type="ECO:0000313" key="3">
    <source>
        <dbReference type="Proteomes" id="UP000233786"/>
    </source>
</evidence>
<comment type="caution">
    <text evidence="2">The sequence shown here is derived from an EMBL/GenBank/DDBJ whole genome shotgun (WGS) entry which is preliminary data.</text>
</comment>
<dbReference type="EMBL" id="PJNB01000001">
    <property type="protein sequence ID" value="PKW12842.1"/>
    <property type="molecule type" value="Genomic_DNA"/>
</dbReference>
<reference evidence="2" key="1">
    <citation type="submission" date="2017-12" db="EMBL/GenBank/DDBJ databases">
        <title>Sequencing the genomes of 1000 Actinobacteria strains.</title>
        <authorList>
            <person name="Klenk H.-P."/>
        </authorList>
    </citation>
    <scope>NUCLEOTIDE SEQUENCE [LARGE SCALE GENOMIC DNA]</scope>
    <source>
        <strain evidence="2">DSM 44228</strain>
    </source>
</reference>
<protein>
    <submittedName>
        <fullName evidence="2">Uncharacterized protein</fullName>
    </submittedName>
</protein>
<sequence>MSDVRCSRKPTAKRRKAVSGMPMLESGAGRPAIVESL</sequence>
<dbReference type="Proteomes" id="UP000233786">
    <property type="component" value="Unassembled WGS sequence"/>
</dbReference>